<evidence type="ECO:0000256" key="13">
    <source>
        <dbReference type="ARBA" id="ARBA00022989"/>
    </source>
</evidence>
<keyword evidence="15" id="KW-0829">Tyrosine-protein kinase</keyword>
<dbReference type="CDD" id="cd05387">
    <property type="entry name" value="BY-kinase"/>
    <property type="match status" value="1"/>
</dbReference>
<evidence type="ECO:0000256" key="10">
    <source>
        <dbReference type="ARBA" id="ARBA00022741"/>
    </source>
</evidence>
<dbReference type="InterPro" id="IPR050445">
    <property type="entry name" value="Bact_polysacc_biosynth/exp"/>
</dbReference>
<evidence type="ECO:0000256" key="8">
    <source>
        <dbReference type="ARBA" id="ARBA00022679"/>
    </source>
</evidence>
<evidence type="ECO:0000256" key="2">
    <source>
        <dbReference type="ARBA" id="ARBA00006683"/>
    </source>
</evidence>
<evidence type="ECO:0000256" key="4">
    <source>
        <dbReference type="ARBA" id="ARBA00008883"/>
    </source>
</evidence>
<organism evidence="21 22">
    <name type="scientific">Naasia aerilata</name>
    <dbReference type="NCBI Taxonomy" id="1162966"/>
    <lineage>
        <taxon>Bacteria</taxon>
        <taxon>Bacillati</taxon>
        <taxon>Actinomycetota</taxon>
        <taxon>Actinomycetes</taxon>
        <taxon>Micrococcales</taxon>
        <taxon>Microbacteriaceae</taxon>
        <taxon>Naasia</taxon>
    </lineage>
</organism>
<keyword evidence="10" id="KW-0547">Nucleotide-binding</keyword>
<dbReference type="Pfam" id="PF02706">
    <property type="entry name" value="Wzz"/>
    <property type="match status" value="1"/>
</dbReference>
<keyword evidence="12" id="KW-0067">ATP-binding</keyword>
<evidence type="ECO:0000256" key="5">
    <source>
        <dbReference type="ARBA" id="ARBA00011903"/>
    </source>
</evidence>
<keyword evidence="6" id="KW-1003">Cell membrane</keyword>
<comment type="similarity">
    <text evidence="4">Belongs to the etk/wzc family.</text>
</comment>
<evidence type="ECO:0000256" key="7">
    <source>
        <dbReference type="ARBA" id="ARBA00022519"/>
    </source>
</evidence>
<keyword evidence="11" id="KW-0418">Kinase</keyword>
<dbReference type="InterPro" id="IPR027417">
    <property type="entry name" value="P-loop_NTPase"/>
</dbReference>
<evidence type="ECO:0000256" key="9">
    <source>
        <dbReference type="ARBA" id="ARBA00022692"/>
    </source>
</evidence>
<dbReference type="PANTHER" id="PTHR32309">
    <property type="entry name" value="TYROSINE-PROTEIN KINASE"/>
    <property type="match status" value="1"/>
</dbReference>
<keyword evidence="22" id="KW-1185">Reference proteome</keyword>
<dbReference type="InterPro" id="IPR005702">
    <property type="entry name" value="Wzc-like_C"/>
</dbReference>
<dbReference type="EMBL" id="AP027731">
    <property type="protein sequence ID" value="BDZ45928.1"/>
    <property type="molecule type" value="Genomic_DNA"/>
</dbReference>
<dbReference type="NCBIfam" id="TIGR01007">
    <property type="entry name" value="eps_fam"/>
    <property type="match status" value="1"/>
</dbReference>
<name>A0ABN6XLX4_9MICO</name>
<evidence type="ECO:0000256" key="17">
    <source>
        <dbReference type="SAM" id="MobiDB-lite"/>
    </source>
</evidence>
<protein>
    <recommendedName>
        <fullName evidence="5">non-specific protein-tyrosine kinase</fullName>
        <ecNumber evidence="5">2.7.10.2</ecNumber>
    </recommendedName>
</protein>
<dbReference type="RefSeq" id="WP_286279158.1">
    <property type="nucleotide sequence ID" value="NZ_AP027731.1"/>
</dbReference>
<evidence type="ECO:0000313" key="22">
    <source>
        <dbReference type="Proteomes" id="UP001321498"/>
    </source>
</evidence>
<sequence>MDTRRYFTALRKHWLVLTALTVLGGLLAGLYSATQPVLYQATSSVFVSTQRGETTTELLQGSSYTLAAVESYAELATLPAVLQPVIEKLQLDTTPGALANHITTQIRLNTVIIEVTASAGTAQGAADLANAVTESLSTVVTSLAPTATDATPAVTLSPVAPAAPPSAPYSPRYLLLILAGLGIGLLLGILYAIGRDLFDTRLRTEDDVRAAADTVPYLGSVERRRSSDLPHLMFLAEPNSAAAEDYRRLCTNLEFAGIDNRVRAISVTSALAGDGKTTTALNLAAAIAERGHRVLVVDADLRRPALAGYVNIEGAVGLTNVLLGGVSADDAIQRVGTFDVLPSGTTPPNVTQLVTSESMGRLFAELRTRYDFVVVDTPPVLAVPDALTIANLTDGALLVARSKVTRSKQLVEAVDALTFVNAVVLGIVLNGVPHGNASTYGYDQIERGDTAALPASAQPPTSFFRGGASSQQSAGSNFAEVGGGSAAS</sequence>
<comment type="similarity">
    <text evidence="2">Belongs to the CpsC/CapA family.</text>
</comment>
<feature type="compositionally biased region" description="Low complexity" evidence="17">
    <location>
        <begin position="466"/>
        <end position="476"/>
    </location>
</feature>
<feature type="region of interest" description="Disordered" evidence="17">
    <location>
        <begin position="462"/>
        <end position="488"/>
    </location>
</feature>
<dbReference type="Proteomes" id="UP001321498">
    <property type="component" value="Chromosome"/>
</dbReference>
<accession>A0ABN6XLX4</accession>
<dbReference type="EC" id="2.7.10.2" evidence="5"/>
<evidence type="ECO:0000256" key="11">
    <source>
        <dbReference type="ARBA" id="ARBA00022777"/>
    </source>
</evidence>
<feature type="transmembrane region" description="Helical" evidence="18">
    <location>
        <begin position="173"/>
        <end position="193"/>
    </location>
</feature>
<dbReference type="SUPFAM" id="SSF52540">
    <property type="entry name" value="P-loop containing nucleoside triphosphate hydrolases"/>
    <property type="match status" value="1"/>
</dbReference>
<evidence type="ECO:0000313" key="21">
    <source>
        <dbReference type="EMBL" id="BDZ45928.1"/>
    </source>
</evidence>
<proteinExistence type="inferred from homology"/>
<dbReference type="Pfam" id="PF13614">
    <property type="entry name" value="AAA_31"/>
    <property type="match status" value="1"/>
</dbReference>
<keyword evidence="9 18" id="KW-0812">Transmembrane</keyword>
<evidence type="ECO:0000256" key="3">
    <source>
        <dbReference type="ARBA" id="ARBA00007316"/>
    </source>
</evidence>
<comment type="catalytic activity">
    <reaction evidence="16">
        <text>L-tyrosyl-[protein] + ATP = O-phospho-L-tyrosyl-[protein] + ADP + H(+)</text>
        <dbReference type="Rhea" id="RHEA:10596"/>
        <dbReference type="Rhea" id="RHEA-COMP:10136"/>
        <dbReference type="Rhea" id="RHEA-COMP:20101"/>
        <dbReference type="ChEBI" id="CHEBI:15378"/>
        <dbReference type="ChEBI" id="CHEBI:30616"/>
        <dbReference type="ChEBI" id="CHEBI:46858"/>
        <dbReference type="ChEBI" id="CHEBI:61978"/>
        <dbReference type="ChEBI" id="CHEBI:456216"/>
        <dbReference type="EC" id="2.7.10.2"/>
    </reaction>
</comment>
<gene>
    <name evidence="21" type="ORF">GCM10025866_18370</name>
</gene>
<keyword evidence="7" id="KW-0997">Cell inner membrane</keyword>
<evidence type="ECO:0000256" key="12">
    <source>
        <dbReference type="ARBA" id="ARBA00022840"/>
    </source>
</evidence>
<comment type="similarity">
    <text evidence="3">Belongs to the CpsD/CapB family.</text>
</comment>
<dbReference type="InterPro" id="IPR025669">
    <property type="entry name" value="AAA_dom"/>
</dbReference>
<dbReference type="PANTHER" id="PTHR32309:SF13">
    <property type="entry name" value="FERRIC ENTEROBACTIN TRANSPORT PROTEIN FEPE"/>
    <property type="match status" value="1"/>
</dbReference>
<evidence type="ECO:0000259" key="19">
    <source>
        <dbReference type="Pfam" id="PF02706"/>
    </source>
</evidence>
<keyword evidence="8" id="KW-0808">Transferase</keyword>
<evidence type="ECO:0000256" key="6">
    <source>
        <dbReference type="ARBA" id="ARBA00022475"/>
    </source>
</evidence>
<feature type="domain" description="AAA" evidence="20">
    <location>
        <begin position="263"/>
        <end position="384"/>
    </location>
</feature>
<evidence type="ECO:0000256" key="18">
    <source>
        <dbReference type="SAM" id="Phobius"/>
    </source>
</evidence>
<evidence type="ECO:0000256" key="14">
    <source>
        <dbReference type="ARBA" id="ARBA00023136"/>
    </source>
</evidence>
<feature type="domain" description="Polysaccharide chain length determinant N-terminal" evidence="19">
    <location>
        <begin position="2"/>
        <end position="89"/>
    </location>
</feature>
<comment type="subcellular location">
    <subcellularLocation>
        <location evidence="1">Cell inner membrane</location>
        <topology evidence="1">Multi-pass membrane protein</topology>
    </subcellularLocation>
</comment>
<dbReference type="Gene3D" id="3.40.50.300">
    <property type="entry name" value="P-loop containing nucleotide triphosphate hydrolases"/>
    <property type="match status" value="1"/>
</dbReference>
<evidence type="ECO:0000259" key="20">
    <source>
        <dbReference type="Pfam" id="PF13614"/>
    </source>
</evidence>
<evidence type="ECO:0000256" key="16">
    <source>
        <dbReference type="ARBA" id="ARBA00051245"/>
    </source>
</evidence>
<keyword evidence="13 18" id="KW-1133">Transmembrane helix</keyword>
<evidence type="ECO:0000256" key="15">
    <source>
        <dbReference type="ARBA" id="ARBA00023137"/>
    </source>
</evidence>
<keyword evidence="14 18" id="KW-0472">Membrane</keyword>
<evidence type="ECO:0000256" key="1">
    <source>
        <dbReference type="ARBA" id="ARBA00004429"/>
    </source>
</evidence>
<dbReference type="InterPro" id="IPR003856">
    <property type="entry name" value="LPS_length_determ_N"/>
</dbReference>
<reference evidence="22" key="1">
    <citation type="journal article" date="2019" name="Int. J. Syst. Evol. Microbiol.">
        <title>The Global Catalogue of Microorganisms (GCM) 10K type strain sequencing project: providing services to taxonomists for standard genome sequencing and annotation.</title>
        <authorList>
            <consortium name="The Broad Institute Genomics Platform"/>
            <consortium name="The Broad Institute Genome Sequencing Center for Infectious Disease"/>
            <person name="Wu L."/>
            <person name="Ma J."/>
        </authorList>
    </citation>
    <scope>NUCLEOTIDE SEQUENCE [LARGE SCALE GENOMIC DNA]</scope>
    <source>
        <strain evidence="22">NBRC 108725</strain>
    </source>
</reference>